<dbReference type="InterPro" id="IPR018076">
    <property type="entry name" value="T2SS_GspF_dom"/>
</dbReference>
<dbReference type="InterPro" id="IPR042094">
    <property type="entry name" value="T2SS_GspF_sf"/>
</dbReference>
<feature type="transmembrane region" description="Helical" evidence="8">
    <location>
        <begin position="374"/>
        <end position="395"/>
    </location>
</feature>
<dbReference type="InterPro" id="IPR003004">
    <property type="entry name" value="GspF/PilC"/>
</dbReference>
<reference evidence="10 11" key="1">
    <citation type="journal article" date="2016" name="Nat. Commun.">
        <title>Thousands of microbial genomes shed light on interconnected biogeochemical processes in an aquifer system.</title>
        <authorList>
            <person name="Anantharaman K."/>
            <person name="Brown C.T."/>
            <person name="Hug L.A."/>
            <person name="Sharon I."/>
            <person name="Castelle C.J."/>
            <person name="Probst A.J."/>
            <person name="Thomas B.C."/>
            <person name="Singh A."/>
            <person name="Wilkins M.J."/>
            <person name="Karaoz U."/>
            <person name="Brodie E.L."/>
            <person name="Williams K.H."/>
            <person name="Hubbard S.S."/>
            <person name="Banfield J.F."/>
        </authorList>
    </citation>
    <scope>NUCLEOTIDE SEQUENCE [LARGE SCALE GENOMIC DNA]</scope>
</reference>
<evidence type="ECO:0000256" key="2">
    <source>
        <dbReference type="ARBA" id="ARBA00005745"/>
    </source>
</evidence>
<evidence type="ECO:0000256" key="4">
    <source>
        <dbReference type="ARBA" id="ARBA00022519"/>
    </source>
</evidence>
<keyword evidence="7 8" id="KW-0472">Membrane</keyword>
<dbReference type="PANTHER" id="PTHR30012:SF0">
    <property type="entry name" value="TYPE II SECRETION SYSTEM PROTEIN F-RELATED"/>
    <property type="match status" value="1"/>
</dbReference>
<comment type="similarity">
    <text evidence="2">Belongs to the GSP F family.</text>
</comment>
<comment type="caution">
    <text evidence="10">The sequence shown here is derived from an EMBL/GenBank/DDBJ whole genome shotgun (WGS) entry which is preliminary data.</text>
</comment>
<dbReference type="PANTHER" id="PTHR30012">
    <property type="entry name" value="GENERAL SECRETION PATHWAY PROTEIN"/>
    <property type="match status" value="1"/>
</dbReference>
<dbReference type="EMBL" id="MHRQ01000021">
    <property type="protein sequence ID" value="OHA26381.1"/>
    <property type="molecule type" value="Genomic_DNA"/>
</dbReference>
<dbReference type="STRING" id="1802312.A3C06_01620"/>
<protein>
    <recommendedName>
        <fullName evidence="9">Type II secretion system protein GspF domain-containing protein</fullName>
    </recommendedName>
</protein>
<evidence type="ECO:0000256" key="1">
    <source>
        <dbReference type="ARBA" id="ARBA00004429"/>
    </source>
</evidence>
<keyword evidence="5 8" id="KW-0812">Transmembrane</keyword>
<gene>
    <name evidence="10" type="ORF">A3C06_01620</name>
</gene>
<sequence length="402" mass="44210">MLFRYEALDKNGDRNQGTIDAFSVDAAIGAIQRRGLVITSIKSTEKKSLFRMDISFLSHVSNKDVVILSRQMATLFNSQVSALRVFSLLAAESDNPTLRKNLTEVVEDLQSGSSISKSLSKHPKVFSDFYVNMVRAGEESGKLDQTFSYLADYLDRTYEVSVKVKNALVYPAFVVVVFIGVMVFMLTNIIPKISEIIEGAGQEIPIYTKIVIGTSHFLINYGFFVLLAVVAGAVFLYRYNRTEKGRLAISQFKLSVPYLGSLYRKLYLSRIADNMNTMLSSAIPIIKALEVTTSVVGDATYEAILKEVSDAVRTGSPVSLAFSNHKEIPTIMVQMIKIGEETGELGSILNTLAKFYSREVTSAIDTMIGLIEPVMIILLAIGVGILLASVLVPIYNLSSSIS</sequence>
<evidence type="ECO:0000256" key="7">
    <source>
        <dbReference type="ARBA" id="ARBA00023136"/>
    </source>
</evidence>
<organism evidence="10 11">
    <name type="scientific">Candidatus Taylorbacteria bacterium RIFCSPHIGHO2_02_FULL_46_13</name>
    <dbReference type="NCBI Taxonomy" id="1802312"/>
    <lineage>
        <taxon>Bacteria</taxon>
        <taxon>Candidatus Tayloriibacteriota</taxon>
    </lineage>
</organism>
<feature type="domain" description="Type II secretion system protein GspF" evidence="9">
    <location>
        <begin position="69"/>
        <end position="191"/>
    </location>
</feature>
<evidence type="ECO:0000259" key="9">
    <source>
        <dbReference type="Pfam" id="PF00482"/>
    </source>
</evidence>
<evidence type="ECO:0000256" key="5">
    <source>
        <dbReference type="ARBA" id="ARBA00022692"/>
    </source>
</evidence>
<name>A0A1G2MTS2_9BACT</name>
<dbReference type="AlphaFoldDB" id="A0A1G2MTS2"/>
<feature type="transmembrane region" description="Helical" evidence="8">
    <location>
        <begin position="168"/>
        <end position="190"/>
    </location>
</feature>
<evidence type="ECO:0000313" key="10">
    <source>
        <dbReference type="EMBL" id="OHA26381.1"/>
    </source>
</evidence>
<proteinExistence type="inferred from homology"/>
<dbReference type="Gene3D" id="1.20.81.30">
    <property type="entry name" value="Type II secretion system (T2SS), domain F"/>
    <property type="match status" value="2"/>
</dbReference>
<evidence type="ECO:0000313" key="11">
    <source>
        <dbReference type="Proteomes" id="UP000177565"/>
    </source>
</evidence>
<dbReference type="GO" id="GO:0005886">
    <property type="term" value="C:plasma membrane"/>
    <property type="evidence" value="ECO:0007669"/>
    <property type="project" value="UniProtKB-SubCell"/>
</dbReference>
<dbReference type="Proteomes" id="UP000177565">
    <property type="component" value="Unassembled WGS sequence"/>
</dbReference>
<keyword evidence="6 8" id="KW-1133">Transmembrane helix</keyword>
<evidence type="ECO:0000256" key="6">
    <source>
        <dbReference type="ARBA" id="ARBA00022989"/>
    </source>
</evidence>
<comment type="subcellular location">
    <subcellularLocation>
        <location evidence="1">Cell inner membrane</location>
        <topology evidence="1">Multi-pass membrane protein</topology>
    </subcellularLocation>
</comment>
<feature type="domain" description="Type II secretion system protein GspF" evidence="9">
    <location>
        <begin position="272"/>
        <end position="393"/>
    </location>
</feature>
<evidence type="ECO:0000256" key="3">
    <source>
        <dbReference type="ARBA" id="ARBA00022475"/>
    </source>
</evidence>
<keyword evidence="4" id="KW-0997">Cell inner membrane</keyword>
<feature type="transmembrane region" description="Helical" evidence="8">
    <location>
        <begin position="210"/>
        <end position="237"/>
    </location>
</feature>
<dbReference type="Pfam" id="PF00482">
    <property type="entry name" value="T2SSF"/>
    <property type="match status" value="2"/>
</dbReference>
<dbReference type="PRINTS" id="PR00812">
    <property type="entry name" value="BCTERIALGSPF"/>
</dbReference>
<dbReference type="FunFam" id="1.20.81.30:FF:000001">
    <property type="entry name" value="Type II secretion system protein F"/>
    <property type="match status" value="1"/>
</dbReference>
<accession>A0A1G2MTS2</accession>
<keyword evidence="3" id="KW-1003">Cell membrane</keyword>
<evidence type="ECO:0000256" key="8">
    <source>
        <dbReference type="SAM" id="Phobius"/>
    </source>
</evidence>